<feature type="binding site" evidence="12">
    <location>
        <position position="288"/>
    </location>
    <ligand>
        <name>K(+)</name>
        <dbReference type="ChEBI" id="CHEBI:29103"/>
    </ligand>
</feature>
<evidence type="ECO:0000313" key="15">
    <source>
        <dbReference type="Proteomes" id="UP000676456"/>
    </source>
</evidence>
<feature type="binding site" evidence="12">
    <location>
        <position position="291"/>
    </location>
    <ligand>
        <name>K(+)</name>
        <dbReference type="ChEBI" id="CHEBI:29103"/>
    </ligand>
</feature>
<comment type="caution">
    <text evidence="14">The sequence shown here is derived from an EMBL/GenBank/DDBJ whole genome shotgun (WGS) entry which is preliminary data.</text>
</comment>
<keyword evidence="8 12" id="KW-0067">ATP-binding</keyword>
<sequence>MNSETKKILVIGSYNVGLACQTDRVPVWGETLIGHSFSESNGGKGANQAVAAARLGGDVAFVGCLGNDRFGDEGLRMLESENIDISGVRRSKNKSTGVGFIFLNSEGENCILVDPGANHDLLPNDESVLEKIDEADIIVCQLENRLDTVREALRYAQQLGKTVILNPAPANAEALELLQYTSIINPNESELLILNGENPNEELSVQKCGELASKLLNKGPKAVIVTRGENGALIVTQQGVAQVPAFKVEAVDTTGAGDSFTGALAVYLAEGLTLEDAVSKASIVGSYCVTKRDVIPALPTREQLEEFEKQFVAI</sequence>
<evidence type="ECO:0000256" key="7">
    <source>
        <dbReference type="ARBA" id="ARBA00022777"/>
    </source>
</evidence>
<feature type="binding site" evidence="12">
    <location>
        <position position="254"/>
    </location>
    <ligand>
        <name>K(+)</name>
        <dbReference type="ChEBI" id="CHEBI:29103"/>
    </ligand>
</feature>
<dbReference type="InterPro" id="IPR011877">
    <property type="entry name" value="Ribokinase"/>
</dbReference>
<dbReference type="EC" id="2.7.1.15" evidence="2 12"/>
<evidence type="ECO:0000256" key="11">
    <source>
        <dbReference type="ARBA" id="ARBA00023277"/>
    </source>
</evidence>
<feature type="binding site" evidence="12">
    <location>
        <position position="258"/>
    </location>
    <ligand>
        <name>substrate</name>
    </ligand>
</feature>
<dbReference type="GO" id="GO:0004747">
    <property type="term" value="F:ribokinase activity"/>
    <property type="evidence" value="ECO:0007669"/>
    <property type="project" value="UniProtKB-UniRule"/>
</dbReference>
<dbReference type="SUPFAM" id="SSF53613">
    <property type="entry name" value="Ribokinase-like"/>
    <property type="match status" value="1"/>
</dbReference>
<dbReference type="InterPro" id="IPR011611">
    <property type="entry name" value="PfkB_dom"/>
</dbReference>
<dbReference type="GO" id="GO:0005524">
    <property type="term" value="F:ATP binding"/>
    <property type="evidence" value="ECO:0007669"/>
    <property type="project" value="UniProtKB-UniRule"/>
</dbReference>
<name>A0A942Z4Y7_9BACI</name>
<protein>
    <recommendedName>
        <fullName evidence="3 12">Ribokinase</fullName>
        <shortName evidence="12">RK</shortName>
        <ecNumber evidence="2 12">2.7.1.15</ecNumber>
    </recommendedName>
</protein>
<evidence type="ECO:0000256" key="12">
    <source>
        <dbReference type="HAMAP-Rule" id="MF_01987"/>
    </source>
</evidence>
<dbReference type="PROSITE" id="PS51257">
    <property type="entry name" value="PROKAR_LIPOPROTEIN"/>
    <property type="match status" value="1"/>
</dbReference>
<dbReference type="HAMAP" id="MF_01987">
    <property type="entry name" value="Ribokinase"/>
    <property type="match status" value="1"/>
</dbReference>
<comment type="similarity">
    <text evidence="1">Belongs to the carbohydrate kinase pfkB family.</text>
</comment>
<dbReference type="Proteomes" id="UP000676456">
    <property type="component" value="Unassembled WGS sequence"/>
</dbReference>
<dbReference type="PANTHER" id="PTHR10584:SF166">
    <property type="entry name" value="RIBOKINASE"/>
    <property type="match status" value="1"/>
</dbReference>
<keyword evidence="6 12" id="KW-0547">Nucleotide-binding</keyword>
<feature type="binding site" evidence="12">
    <location>
        <position position="187"/>
    </location>
    <ligand>
        <name>ATP</name>
        <dbReference type="ChEBI" id="CHEBI:30616"/>
    </ligand>
</feature>
<feature type="binding site" evidence="12">
    <location>
        <begin position="43"/>
        <end position="47"/>
    </location>
    <ligand>
        <name>substrate</name>
    </ligand>
</feature>
<dbReference type="InterPro" id="IPR002139">
    <property type="entry name" value="Ribo/fructo_kinase"/>
</dbReference>
<dbReference type="PROSITE" id="PS00584">
    <property type="entry name" value="PFKB_KINASES_2"/>
    <property type="match status" value="1"/>
</dbReference>
<keyword evidence="5 12" id="KW-0479">Metal-binding</keyword>
<comment type="subcellular location">
    <subcellularLocation>
        <location evidence="12">Cytoplasm</location>
    </subcellularLocation>
</comment>
<feature type="binding site" evidence="12">
    <location>
        <begin position="257"/>
        <end position="258"/>
    </location>
    <ligand>
        <name>ATP</name>
        <dbReference type="ChEBI" id="CHEBI:30616"/>
    </ligand>
</feature>
<dbReference type="RefSeq" id="WP_213099212.1">
    <property type="nucleotide sequence ID" value="NZ_JAGYPN010000003.1"/>
</dbReference>
<feature type="active site" description="Proton acceptor" evidence="12">
    <location>
        <position position="258"/>
    </location>
</feature>
<dbReference type="Pfam" id="PF00294">
    <property type="entry name" value="PfkB"/>
    <property type="match status" value="1"/>
</dbReference>
<dbReference type="PANTHER" id="PTHR10584">
    <property type="entry name" value="SUGAR KINASE"/>
    <property type="match status" value="1"/>
</dbReference>
<dbReference type="InterPro" id="IPR029056">
    <property type="entry name" value="Ribokinase-like"/>
</dbReference>
<keyword evidence="4 12" id="KW-0808">Transferase</keyword>
<comment type="caution">
    <text evidence="12">Lacks conserved residue(s) required for the propagation of feature annotation.</text>
</comment>
<keyword evidence="11 12" id="KW-0119">Carbohydrate metabolism</keyword>
<comment type="catalytic activity">
    <reaction evidence="12">
        <text>D-ribose + ATP = D-ribose 5-phosphate + ADP + H(+)</text>
        <dbReference type="Rhea" id="RHEA:13697"/>
        <dbReference type="ChEBI" id="CHEBI:15378"/>
        <dbReference type="ChEBI" id="CHEBI:30616"/>
        <dbReference type="ChEBI" id="CHEBI:47013"/>
        <dbReference type="ChEBI" id="CHEBI:78346"/>
        <dbReference type="ChEBI" id="CHEBI:456216"/>
        <dbReference type="EC" id="2.7.1.15"/>
    </reaction>
</comment>
<comment type="subunit">
    <text evidence="12">Homodimer.</text>
</comment>
<keyword evidence="15" id="KW-1185">Reference proteome</keyword>
<evidence type="ECO:0000259" key="13">
    <source>
        <dbReference type="Pfam" id="PF00294"/>
    </source>
</evidence>
<dbReference type="NCBIfam" id="TIGR02152">
    <property type="entry name" value="D_ribokin_bact"/>
    <property type="match status" value="1"/>
</dbReference>
<dbReference type="EMBL" id="JAGYPN010000003">
    <property type="protein sequence ID" value="MBS4224174.1"/>
    <property type="molecule type" value="Genomic_DNA"/>
</dbReference>
<organism evidence="14 15">
    <name type="scientific">Lederbergia citrea</name>
    <dbReference type="NCBI Taxonomy" id="2833581"/>
    <lineage>
        <taxon>Bacteria</taxon>
        <taxon>Bacillati</taxon>
        <taxon>Bacillota</taxon>
        <taxon>Bacilli</taxon>
        <taxon>Bacillales</taxon>
        <taxon>Bacillaceae</taxon>
        <taxon>Lederbergia</taxon>
    </lineage>
</organism>
<comment type="activity regulation">
    <text evidence="12">Activated by a monovalent cation that binds near, but not in, the active site. The most likely occupant of the site in vivo is potassium. Ion binding induces a conformational change that may alter substrate affinity.</text>
</comment>
<evidence type="ECO:0000256" key="4">
    <source>
        <dbReference type="ARBA" id="ARBA00022679"/>
    </source>
</evidence>
<dbReference type="GO" id="GO:0019303">
    <property type="term" value="P:D-ribose catabolic process"/>
    <property type="evidence" value="ECO:0007669"/>
    <property type="project" value="UniProtKB-UniRule"/>
</dbReference>
<evidence type="ECO:0000256" key="8">
    <source>
        <dbReference type="ARBA" id="ARBA00022840"/>
    </source>
</evidence>
<feature type="binding site" evidence="12">
    <location>
        <position position="143"/>
    </location>
    <ligand>
        <name>substrate</name>
    </ligand>
</feature>
<reference evidence="14 15" key="1">
    <citation type="submission" date="2021-05" db="EMBL/GenBank/DDBJ databases">
        <title>Novel Bacillus species.</title>
        <authorList>
            <person name="Liu G."/>
        </authorList>
    </citation>
    <scope>NUCLEOTIDE SEQUENCE [LARGE SCALE GENOMIC DNA]</scope>
    <source>
        <strain evidence="14 15">FJAT-49682</strain>
    </source>
</reference>
<evidence type="ECO:0000256" key="6">
    <source>
        <dbReference type="ARBA" id="ARBA00022741"/>
    </source>
</evidence>
<dbReference type="Gene3D" id="3.40.1190.20">
    <property type="match status" value="1"/>
</dbReference>
<evidence type="ECO:0000256" key="3">
    <source>
        <dbReference type="ARBA" id="ARBA00016943"/>
    </source>
</evidence>
<evidence type="ECO:0000256" key="5">
    <source>
        <dbReference type="ARBA" id="ARBA00022723"/>
    </source>
</evidence>
<keyword evidence="10 12" id="KW-0630">Potassium</keyword>
<evidence type="ECO:0000256" key="1">
    <source>
        <dbReference type="ARBA" id="ARBA00005380"/>
    </source>
</evidence>
<evidence type="ECO:0000256" key="2">
    <source>
        <dbReference type="ARBA" id="ARBA00012035"/>
    </source>
</evidence>
<comment type="function">
    <text evidence="12">Catalyzes the phosphorylation of ribose at O-5 in a reaction requiring ATP and magnesium. The resulting D-ribose-5-phosphate can then be used either for sythesis of nucleotides, histidine, and tryptophan, or as a component of the pentose phosphate pathway.</text>
</comment>
<comment type="cofactor">
    <cofactor evidence="12">
        <name>Mg(2+)</name>
        <dbReference type="ChEBI" id="CHEBI:18420"/>
    </cofactor>
    <text evidence="12">Requires a divalent cation, most likely magnesium in vivo, as an electrophilic catalyst to aid phosphoryl group transfer. It is the chelate of the metal and the nucleotide that is the actual substrate.</text>
</comment>
<feature type="binding site" evidence="12">
    <location>
        <begin position="226"/>
        <end position="231"/>
    </location>
    <ligand>
        <name>ATP</name>
        <dbReference type="ChEBI" id="CHEBI:30616"/>
    </ligand>
</feature>
<keyword evidence="9 12" id="KW-0460">Magnesium</keyword>
<dbReference type="GO" id="GO:0046872">
    <property type="term" value="F:metal ion binding"/>
    <property type="evidence" value="ECO:0007669"/>
    <property type="project" value="UniProtKB-KW"/>
</dbReference>
<gene>
    <name evidence="12 14" type="primary">rbsK</name>
    <name evidence="14" type="ORF">KHA91_15745</name>
</gene>
<keyword evidence="12" id="KW-0963">Cytoplasm</keyword>
<dbReference type="InterPro" id="IPR002173">
    <property type="entry name" value="Carboh/pur_kinase_PfkB_CS"/>
</dbReference>
<feature type="domain" description="Carbohydrate kinase PfkB" evidence="13">
    <location>
        <begin position="6"/>
        <end position="300"/>
    </location>
</feature>
<evidence type="ECO:0000256" key="10">
    <source>
        <dbReference type="ARBA" id="ARBA00022958"/>
    </source>
</evidence>
<evidence type="ECO:0000256" key="9">
    <source>
        <dbReference type="ARBA" id="ARBA00022842"/>
    </source>
</evidence>
<keyword evidence="7 12" id="KW-0418">Kinase</keyword>
<comment type="similarity">
    <text evidence="12">Belongs to the carbohydrate kinase PfkB family. Ribokinase subfamily.</text>
</comment>
<dbReference type="CDD" id="cd01174">
    <property type="entry name" value="ribokinase"/>
    <property type="match status" value="1"/>
</dbReference>
<dbReference type="AlphaFoldDB" id="A0A942Z4Y7"/>
<accession>A0A942Z4Y7</accession>
<dbReference type="GO" id="GO:0005829">
    <property type="term" value="C:cytosol"/>
    <property type="evidence" value="ECO:0007669"/>
    <property type="project" value="TreeGrafter"/>
</dbReference>
<evidence type="ECO:0000313" key="14">
    <source>
        <dbReference type="EMBL" id="MBS4224174.1"/>
    </source>
</evidence>
<comment type="pathway">
    <text evidence="12">Carbohydrate metabolism; D-ribose degradation; D-ribose 5-phosphate from beta-D-ribopyranose: step 2/2.</text>
</comment>
<feature type="binding site" evidence="12">
    <location>
        <position position="252"/>
    </location>
    <ligand>
        <name>K(+)</name>
        <dbReference type="ChEBI" id="CHEBI:29103"/>
    </ligand>
</feature>
<proteinExistence type="inferred from homology"/>
<dbReference type="PRINTS" id="PR00990">
    <property type="entry name" value="RIBOKINASE"/>
</dbReference>